<keyword evidence="16" id="KW-0325">Glycoprotein</keyword>
<reference evidence="22 23" key="1">
    <citation type="journal article" date="2019" name="Nat. Plants">
        <title>Stout camphor tree genome fills gaps in understanding of flowering plant genome evolution.</title>
        <authorList>
            <person name="Chaw S.M."/>
            <person name="Liu Y.C."/>
            <person name="Wu Y.W."/>
            <person name="Wang H.Y."/>
            <person name="Lin C.I."/>
            <person name="Wu C.S."/>
            <person name="Ke H.M."/>
            <person name="Chang L.Y."/>
            <person name="Hsu C.Y."/>
            <person name="Yang H.T."/>
            <person name="Sudianto E."/>
            <person name="Hsu M.H."/>
            <person name="Wu K.P."/>
            <person name="Wang L.N."/>
            <person name="Leebens-Mack J.H."/>
            <person name="Tsai I.J."/>
        </authorList>
    </citation>
    <scope>NUCLEOTIDE SEQUENCE [LARGE SCALE GENOMIC DNA]</scope>
    <source>
        <strain evidence="23">cv. Chaw 1501</strain>
        <tissue evidence="22">Young leaves</tissue>
    </source>
</reference>
<evidence type="ECO:0000256" key="5">
    <source>
        <dbReference type="ARBA" id="ARBA00022527"/>
    </source>
</evidence>
<evidence type="ECO:0000256" key="14">
    <source>
        <dbReference type="ARBA" id="ARBA00023136"/>
    </source>
</evidence>
<dbReference type="InterPro" id="IPR000719">
    <property type="entry name" value="Prot_kinase_dom"/>
</dbReference>
<evidence type="ECO:0000256" key="17">
    <source>
        <dbReference type="SAM" id="MobiDB-lite"/>
    </source>
</evidence>
<dbReference type="Pfam" id="PF07714">
    <property type="entry name" value="PK_Tyr_Ser-Thr"/>
    <property type="match status" value="1"/>
</dbReference>
<evidence type="ECO:0000256" key="4">
    <source>
        <dbReference type="ARBA" id="ARBA00022475"/>
    </source>
</evidence>
<evidence type="ECO:0000256" key="2">
    <source>
        <dbReference type="ARBA" id="ARBA00008536"/>
    </source>
</evidence>
<dbReference type="OrthoDB" id="696781at2759"/>
<comment type="similarity">
    <text evidence="2">In the N-terminal section; belongs to the leguminous lectin family.</text>
</comment>
<keyword evidence="23" id="KW-1185">Reference proteome</keyword>
<dbReference type="Gene3D" id="1.10.510.10">
    <property type="entry name" value="Transferase(Phosphotransferase) domain 1"/>
    <property type="match status" value="1"/>
</dbReference>
<dbReference type="SMART" id="SM00220">
    <property type="entry name" value="S_TKc"/>
    <property type="match status" value="1"/>
</dbReference>
<feature type="domain" description="Gnk2-homologous" evidence="21">
    <location>
        <begin position="31"/>
        <end position="133"/>
    </location>
</feature>
<dbReference type="FunFam" id="1.10.510.10:FF:000240">
    <property type="entry name" value="Lectin-domain containing receptor kinase A4.3"/>
    <property type="match status" value="1"/>
</dbReference>
<dbReference type="InterPro" id="IPR001245">
    <property type="entry name" value="Ser-Thr/Tyr_kinase_cat_dom"/>
</dbReference>
<feature type="region of interest" description="Disordered" evidence="17">
    <location>
        <begin position="251"/>
        <end position="276"/>
    </location>
</feature>
<keyword evidence="4" id="KW-1003">Cell membrane</keyword>
<evidence type="ECO:0000256" key="10">
    <source>
        <dbReference type="ARBA" id="ARBA00022741"/>
    </source>
</evidence>
<dbReference type="Gene3D" id="3.30.430.20">
    <property type="entry name" value="Gnk2 domain, C-X8-C-X2-C motif"/>
    <property type="match status" value="2"/>
</dbReference>
<evidence type="ECO:0000256" key="9">
    <source>
        <dbReference type="ARBA" id="ARBA00022737"/>
    </source>
</evidence>
<gene>
    <name evidence="22" type="ORF">CKAN_02273300</name>
</gene>
<dbReference type="GO" id="GO:0004674">
    <property type="term" value="F:protein serine/threonine kinase activity"/>
    <property type="evidence" value="ECO:0007669"/>
    <property type="project" value="UniProtKB-KW"/>
</dbReference>
<dbReference type="Pfam" id="PF01657">
    <property type="entry name" value="Stress-antifung"/>
    <property type="match status" value="2"/>
</dbReference>
<comment type="subcellular location">
    <subcellularLocation>
        <location evidence="1">Cell membrane</location>
        <topology evidence="1">Single-pass type I membrane protein</topology>
    </subcellularLocation>
</comment>
<accession>A0A3S3N6U9</accession>
<evidence type="ECO:0000256" key="1">
    <source>
        <dbReference type="ARBA" id="ARBA00004251"/>
    </source>
</evidence>
<dbReference type="EMBL" id="QPKB01000010">
    <property type="protein sequence ID" value="RWR93481.1"/>
    <property type="molecule type" value="Genomic_DNA"/>
</dbReference>
<evidence type="ECO:0000256" key="3">
    <source>
        <dbReference type="ARBA" id="ARBA00010217"/>
    </source>
</evidence>
<evidence type="ECO:0000256" key="19">
    <source>
        <dbReference type="SAM" id="SignalP"/>
    </source>
</evidence>
<keyword evidence="14 18" id="KW-0472">Membrane</keyword>
<evidence type="ECO:0000259" key="21">
    <source>
        <dbReference type="PROSITE" id="PS51473"/>
    </source>
</evidence>
<dbReference type="AlphaFoldDB" id="A0A3S3N6U9"/>
<keyword evidence="7 18" id="KW-0812">Transmembrane</keyword>
<keyword evidence="6" id="KW-0808">Transferase</keyword>
<sequence>MFILIAEKTSLCFTILLTFLPLLKCSNSPQPFIHVKCSGDTNYTAHSTFYHNLHKILDSLTEHGPTNGFYNNSMGEDDNQVFGLALCRGDISADNCSTCLGMARREVTEKCLMRKTAIIWYDLCFLRYSNKQFLPSQGFEDMECFPNQTGESRPYCSKFPLLCMFMRRLAQDLTSNLSKDMFAAESKPLNWVQDVYGMVQCSRDLSMSDCQRCLQFAINRIANCNYSNGGRLLGSSCNLRFEFYPFFNSNDSTDSPPTDSTPQPAHANGNNRSRNTGSNSLPPEYIFAIVFMAIIATMMLLCIVATCLLMKPKEKETCRVAPEAPPESRNAEPLKFDLDTILAATSNFSEENKLRECSLGHVYQGTLFDGREIEVNRLQWDSSQGIEQLKNEAVWTARLQHNNLFRLLGYCMEGDEKLLVYEYVSNKSLDYFLIDPVRRGQLGWDTRFMIIKGIAQGLLYLHEESPYKIVLRDLKASNIFLDRELCPKIGEFGFTRLSRGDYIAGTRGYMVPENEMREQFSVKSDIFSFGVLAIEIVSGRKRADFTQSQDAPDLLRRTWKQWMEGKVLELMDPTLVESCSISEVLRCIHVALLCVQENPADRPHMSVVNIMLNARNPSTFTNISDPPSKA</sequence>
<dbReference type="PROSITE" id="PS50011">
    <property type="entry name" value="PROTEIN_KINASE_DOM"/>
    <property type="match status" value="1"/>
</dbReference>
<comment type="similarity">
    <text evidence="3">In the C-terminal section; belongs to the protein kinase superfamily. Ser/Thr protein kinase family.</text>
</comment>
<evidence type="ECO:0000256" key="6">
    <source>
        <dbReference type="ARBA" id="ARBA00022679"/>
    </source>
</evidence>
<dbReference type="InterPro" id="IPR038408">
    <property type="entry name" value="GNK2_sf"/>
</dbReference>
<evidence type="ECO:0000259" key="20">
    <source>
        <dbReference type="PROSITE" id="PS50011"/>
    </source>
</evidence>
<keyword evidence="9" id="KW-0677">Repeat</keyword>
<dbReference type="GO" id="GO:0002229">
    <property type="term" value="P:defense response to oomycetes"/>
    <property type="evidence" value="ECO:0007669"/>
    <property type="project" value="UniProtKB-ARBA"/>
</dbReference>
<keyword evidence="15 22" id="KW-0675">Receptor</keyword>
<dbReference type="STRING" id="337451.A0A3S3N6U9"/>
<dbReference type="GO" id="GO:0005524">
    <property type="term" value="F:ATP binding"/>
    <property type="evidence" value="ECO:0007669"/>
    <property type="project" value="UniProtKB-KW"/>
</dbReference>
<evidence type="ECO:0000256" key="7">
    <source>
        <dbReference type="ARBA" id="ARBA00022692"/>
    </source>
</evidence>
<dbReference type="PROSITE" id="PS51473">
    <property type="entry name" value="GNK2"/>
    <property type="match status" value="2"/>
</dbReference>
<comment type="caution">
    <text evidence="22">The sequence shown here is derived from an EMBL/GenBank/DDBJ whole genome shotgun (WGS) entry which is preliminary data.</text>
</comment>
<dbReference type="Gene3D" id="3.30.200.20">
    <property type="entry name" value="Phosphorylase Kinase, domain 1"/>
    <property type="match status" value="1"/>
</dbReference>
<keyword evidence="8 19" id="KW-0732">Signal</keyword>
<dbReference type="Proteomes" id="UP000283530">
    <property type="component" value="Unassembled WGS sequence"/>
</dbReference>
<feature type="domain" description="Gnk2-homologous" evidence="21">
    <location>
        <begin position="139"/>
        <end position="246"/>
    </location>
</feature>
<dbReference type="SUPFAM" id="SSF56112">
    <property type="entry name" value="Protein kinase-like (PK-like)"/>
    <property type="match status" value="1"/>
</dbReference>
<feature type="signal peptide" evidence="19">
    <location>
        <begin position="1"/>
        <end position="25"/>
    </location>
</feature>
<keyword evidence="11 22" id="KW-0418">Kinase</keyword>
<evidence type="ECO:0000313" key="22">
    <source>
        <dbReference type="EMBL" id="RWR93481.1"/>
    </source>
</evidence>
<feature type="domain" description="Protein kinase" evidence="20">
    <location>
        <begin position="348"/>
        <end position="612"/>
    </location>
</feature>
<name>A0A3S3N6U9_9MAGN</name>
<evidence type="ECO:0000313" key="23">
    <source>
        <dbReference type="Proteomes" id="UP000283530"/>
    </source>
</evidence>
<evidence type="ECO:0000256" key="13">
    <source>
        <dbReference type="ARBA" id="ARBA00022989"/>
    </source>
</evidence>
<protein>
    <submittedName>
        <fullName evidence="22">Cysteine-rich receptor-like protein kinase 10</fullName>
    </submittedName>
</protein>
<evidence type="ECO:0000256" key="8">
    <source>
        <dbReference type="ARBA" id="ARBA00022729"/>
    </source>
</evidence>
<evidence type="ECO:0000256" key="12">
    <source>
        <dbReference type="ARBA" id="ARBA00022840"/>
    </source>
</evidence>
<dbReference type="InterPro" id="IPR002902">
    <property type="entry name" value="GNK2"/>
</dbReference>
<keyword evidence="12" id="KW-0067">ATP-binding</keyword>
<dbReference type="FunFam" id="3.30.430.20:FF:000003">
    <property type="entry name" value="Cysteine-rich RLK (RECEPTOR-like protein kinase) 10"/>
    <property type="match status" value="1"/>
</dbReference>
<proteinExistence type="inferred from homology"/>
<feature type="transmembrane region" description="Helical" evidence="18">
    <location>
        <begin position="285"/>
        <end position="309"/>
    </location>
</feature>
<evidence type="ECO:0000256" key="15">
    <source>
        <dbReference type="ARBA" id="ARBA00023170"/>
    </source>
</evidence>
<keyword evidence="5" id="KW-0723">Serine/threonine-protein kinase</keyword>
<evidence type="ECO:0000256" key="16">
    <source>
        <dbReference type="ARBA" id="ARBA00023180"/>
    </source>
</evidence>
<dbReference type="PANTHER" id="PTHR27002">
    <property type="entry name" value="RECEPTOR-LIKE SERINE/THREONINE-PROTEIN KINASE SD1-8"/>
    <property type="match status" value="1"/>
</dbReference>
<keyword evidence="13 18" id="KW-1133">Transmembrane helix</keyword>
<feature type="chain" id="PRO_5018793888" evidence="19">
    <location>
        <begin position="26"/>
        <end position="630"/>
    </location>
</feature>
<keyword evidence="10" id="KW-0547">Nucleotide-binding</keyword>
<organism evidence="22 23">
    <name type="scientific">Cinnamomum micranthum f. kanehirae</name>
    <dbReference type="NCBI Taxonomy" id="337451"/>
    <lineage>
        <taxon>Eukaryota</taxon>
        <taxon>Viridiplantae</taxon>
        <taxon>Streptophyta</taxon>
        <taxon>Embryophyta</taxon>
        <taxon>Tracheophyta</taxon>
        <taxon>Spermatophyta</taxon>
        <taxon>Magnoliopsida</taxon>
        <taxon>Magnoliidae</taxon>
        <taxon>Laurales</taxon>
        <taxon>Lauraceae</taxon>
        <taxon>Cinnamomum</taxon>
    </lineage>
</organism>
<dbReference type="PANTHER" id="PTHR27002:SF1050">
    <property type="entry name" value="CYSTEINE-RICH RECEPTOR-LIKE PROTEIN KINASE 5"/>
    <property type="match status" value="1"/>
</dbReference>
<dbReference type="InterPro" id="IPR011009">
    <property type="entry name" value="Kinase-like_dom_sf"/>
</dbReference>
<dbReference type="GO" id="GO:0005886">
    <property type="term" value="C:plasma membrane"/>
    <property type="evidence" value="ECO:0007669"/>
    <property type="project" value="UniProtKB-SubCell"/>
</dbReference>
<dbReference type="CDD" id="cd23509">
    <property type="entry name" value="Gnk2-like"/>
    <property type="match status" value="2"/>
</dbReference>
<evidence type="ECO:0000256" key="18">
    <source>
        <dbReference type="SAM" id="Phobius"/>
    </source>
</evidence>
<evidence type="ECO:0000256" key="11">
    <source>
        <dbReference type="ARBA" id="ARBA00022777"/>
    </source>
</evidence>
<dbReference type="FunFam" id="3.30.200.20:FF:000466">
    <property type="entry name" value="Putative LRR receptor-like serine/threonine-protein kinase"/>
    <property type="match status" value="1"/>
</dbReference>